<dbReference type="InterPro" id="IPR003877">
    <property type="entry name" value="SPRY_dom"/>
</dbReference>
<organism evidence="2">
    <name type="scientific">Timema cristinae</name>
    <name type="common">Walking stick</name>
    <dbReference type="NCBI Taxonomy" id="61476"/>
    <lineage>
        <taxon>Eukaryota</taxon>
        <taxon>Metazoa</taxon>
        <taxon>Ecdysozoa</taxon>
        <taxon>Arthropoda</taxon>
        <taxon>Hexapoda</taxon>
        <taxon>Insecta</taxon>
        <taxon>Pterygota</taxon>
        <taxon>Neoptera</taxon>
        <taxon>Polyneoptera</taxon>
        <taxon>Phasmatodea</taxon>
        <taxon>Timematodea</taxon>
        <taxon>Timematoidea</taxon>
        <taxon>Timematidae</taxon>
        <taxon>Timema</taxon>
    </lineage>
</organism>
<accession>A0A7R9GXY7</accession>
<feature type="domain" description="B30.2/SPRY" evidence="1">
    <location>
        <begin position="1"/>
        <end position="201"/>
    </location>
</feature>
<dbReference type="PROSITE" id="PS50188">
    <property type="entry name" value="B302_SPRY"/>
    <property type="match status" value="1"/>
</dbReference>
<dbReference type="Gene3D" id="2.60.120.920">
    <property type="match status" value="2"/>
</dbReference>
<evidence type="ECO:0000259" key="1">
    <source>
        <dbReference type="PROSITE" id="PS50188"/>
    </source>
</evidence>
<dbReference type="Pfam" id="PF00622">
    <property type="entry name" value="SPRY"/>
    <property type="match status" value="2"/>
</dbReference>
<reference evidence="2" key="1">
    <citation type="submission" date="2020-11" db="EMBL/GenBank/DDBJ databases">
        <authorList>
            <person name="Tran Van P."/>
        </authorList>
    </citation>
    <scope>NUCLEOTIDE SEQUENCE</scope>
</reference>
<gene>
    <name evidence="2" type="ORF">TCEB3V08_LOCUS5526</name>
</gene>
<sequence>MRAQLACLLFSQAKKRGELFRHGQRRALNFGSVEHGFCGEVHLGLFYSSEENDKVGVYIAEEPLTPDTCYFEVEIIDTGMDGSMSIGLSSKRYPLDIHVGYEHESVGLSTEEGRVFKEGTVGPKFGVKCEIGDRIGCGIKFDQLSEAIEDPFCTLMPIYFVRNGRELGTILLPLPLGGLYPAISMHSLGEEVRLFLGLNWVPEEDSLMSVDNNEEDWYRLNDIRLNGQLLFLRRGFLAEPAVERRRRLVYGTVSWREEVNVHDRQSFSPTGQRVLEYTGRGKSIIDVGLAQGRSPLNTTTHYFEIEIVDPGENCYIAIGLTRRDYPKHRHPGWNKGSIGYHADDGKIFVGSGVGDPFGPRCHKGDRMGCGIIFPRDYICEYDSDGGSVEFSPSSPNEVDDLLDLTLEGSDSEDEEWWSNNCTGNCEGKVKVFFTRNGKTIGVRQVRIPKGGFYPTIGMLSVQEKVKVDLRPFTG</sequence>
<evidence type="ECO:0000313" key="2">
    <source>
        <dbReference type="EMBL" id="CAD7400437.1"/>
    </source>
</evidence>
<dbReference type="EMBL" id="OC318073">
    <property type="protein sequence ID" value="CAD7400437.1"/>
    <property type="molecule type" value="Genomic_DNA"/>
</dbReference>
<dbReference type="InterPro" id="IPR035783">
    <property type="entry name" value="SPRYD3_SPRY"/>
</dbReference>
<dbReference type="InterPro" id="IPR050618">
    <property type="entry name" value="Ubq-SigPath_Reg"/>
</dbReference>
<dbReference type="CDD" id="cd12908">
    <property type="entry name" value="SPRYD3"/>
    <property type="match status" value="1"/>
</dbReference>
<dbReference type="InterPro" id="IPR001870">
    <property type="entry name" value="B30.2/SPRY"/>
</dbReference>
<dbReference type="SMART" id="SM00449">
    <property type="entry name" value="SPRY"/>
    <property type="match status" value="2"/>
</dbReference>
<protein>
    <recommendedName>
        <fullName evidence="1">B30.2/SPRY domain-containing protein</fullName>
    </recommendedName>
</protein>
<dbReference type="PANTHER" id="PTHR12864">
    <property type="entry name" value="RAN BINDING PROTEIN 9-RELATED"/>
    <property type="match status" value="1"/>
</dbReference>
<proteinExistence type="predicted"/>
<name>A0A7R9GXY7_TIMCR</name>
<dbReference type="InterPro" id="IPR013320">
    <property type="entry name" value="ConA-like_dom_sf"/>
</dbReference>
<dbReference type="AlphaFoldDB" id="A0A7R9GXY7"/>
<dbReference type="SUPFAM" id="SSF49899">
    <property type="entry name" value="Concanavalin A-like lectins/glucanases"/>
    <property type="match status" value="2"/>
</dbReference>
<dbReference type="InterPro" id="IPR043136">
    <property type="entry name" value="B30.2/SPRY_sf"/>
</dbReference>